<dbReference type="PANTHER" id="PTHR43792:SF1">
    <property type="entry name" value="N-ACETYLTRANSFERASE DOMAIN-CONTAINING PROTEIN"/>
    <property type="match status" value="1"/>
</dbReference>
<dbReference type="AlphaFoldDB" id="A0A1G7MDU0"/>
<dbReference type="InterPro" id="IPR051531">
    <property type="entry name" value="N-acetyltransferase"/>
</dbReference>
<dbReference type="GO" id="GO:0016747">
    <property type="term" value="F:acyltransferase activity, transferring groups other than amino-acyl groups"/>
    <property type="evidence" value="ECO:0007669"/>
    <property type="project" value="InterPro"/>
</dbReference>
<dbReference type="STRING" id="659014.SAMN04487996_111232"/>
<feature type="domain" description="N-acetyltransferase" evidence="1">
    <location>
        <begin position="1"/>
        <end position="116"/>
    </location>
</feature>
<dbReference type="Pfam" id="PF13302">
    <property type="entry name" value="Acetyltransf_3"/>
    <property type="match status" value="1"/>
</dbReference>
<dbReference type="Proteomes" id="UP000198748">
    <property type="component" value="Unassembled WGS sequence"/>
</dbReference>
<proteinExistence type="predicted"/>
<evidence type="ECO:0000259" key="1">
    <source>
        <dbReference type="Pfam" id="PF13302"/>
    </source>
</evidence>
<keyword evidence="2" id="KW-0808">Transferase</keyword>
<dbReference type="PANTHER" id="PTHR43792">
    <property type="entry name" value="GNAT FAMILY, PUTATIVE (AFU_ORTHOLOGUE AFUA_3G00765)-RELATED-RELATED"/>
    <property type="match status" value="1"/>
</dbReference>
<gene>
    <name evidence="2" type="ORF">SAMN04487996_111232</name>
</gene>
<name>A0A1G7MDU0_9BACT</name>
<keyword evidence="3" id="KW-1185">Reference proteome</keyword>
<organism evidence="2 3">
    <name type="scientific">Dyadobacter soli</name>
    <dbReference type="NCBI Taxonomy" id="659014"/>
    <lineage>
        <taxon>Bacteria</taxon>
        <taxon>Pseudomonadati</taxon>
        <taxon>Bacteroidota</taxon>
        <taxon>Cytophagia</taxon>
        <taxon>Cytophagales</taxon>
        <taxon>Spirosomataceae</taxon>
        <taxon>Dyadobacter</taxon>
    </lineage>
</organism>
<dbReference type="InterPro" id="IPR016181">
    <property type="entry name" value="Acyl_CoA_acyltransferase"/>
</dbReference>
<dbReference type="SUPFAM" id="SSF55729">
    <property type="entry name" value="Acyl-CoA N-acyltransferases (Nat)"/>
    <property type="match status" value="1"/>
</dbReference>
<dbReference type="InterPro" id="IPR000182">
    <property type="entry name" value="GNAT_dom"/>
</dbReference>
<evidence type="ECO:0000313" key="3">
    <source>
        <dbReference type="Proteomes" id="UP000198748"/>
    </source>
</evidence>
<accession>A0A1G7MDU0</accession>
<dbReference type="EMBL" id="FNAN01000011">
    <property type="protein sequence ID" value="SDF59825.1"/>
    <property type="molecule type" value="Genomic_DNA"/>
</dbReference>
<protein>
    <submittedName>
        <fullName evidence="2">Ribosomal-protein-alanine N-acetyltransferase</fullName>
    </submittedName>
</protein>
<evidence type="ECO:0000313" key="2">
    <source>
        <dbReference type="EMBL" id="SDF59825.1"/>
    </source>
</evidence>
<dbReference type="Gene3D" id="3.40.630.30">
    <property type="match status" value="1"/>
</dbReference>
<sequence length="150" mass="17479">MKYVGNSEPLTLDQVKEWLVVTENNYKTRGFGNYAIIDRYSNLLIGYCGLVYSKQIQKIELIYALNKQHWYLGFALEASNGMVAFGFEVLKLKAIYASIDPENSASENILKKLGFRYVFTENDEFGYPTRYYKISQTYYDEVRAGREVRE</sequence>
<reference evidence="3" key="1">
    <citation type="submission" date="2016-10" db="EMBL/GenBank/DDBJ databases">
        <authorList>
            <person name="Varghese N."/>
            <person name="Submissions S."/>
        </authorList>
    </citation>
    <scope>NUCLEOTIDE SEQUENCE [LARGE SCALE GENOMIC DNA]</scope>
    <source>
        <strain evidence="3">DSM 25329</strain>
    </source>
</reference>